<keyword evidence="4" id="KW-0239">DNA-directed DNA polymerase</keyword>
<gene>
    <name evidence="10" type="ORF">GSTENG00033504001</name>
</gene>
<keyword evidence="4" id="KW-0808">Transferase</keyword>
<dbReference type="GO" id="GO:0003887">
    <property type="term" value="F:DNA-directed DNA polymerase activity"/>
    <property type="evidence" value="ECO:0007669"/>
    <property type="project" value="UniProtKB-KW"/>
</dbReference>
<keyword evidence="3" id="KW-0804">Transcription</keyword>
<comment type="catalytic activity">
    <reaction evidence="8">
        <text>DNA(n) + a 2'-deoxyribonucleoside 5'-triphosphate = DNA(n+1) + diphosphate</text>
        <dbReference type="Rhea" id="RHEA:22508"/>
        <dbReference type="Rhea" id="RHEA-COMP:17339"/>
        <dbReference type="Rhea" id="RHEA-COMP:17340"/>
        <dbReference type="ChEBI" id="CHEBI:33019"/>
        <dbReference type="ChEBI" id="CHEBI:61560"/>
        <dbReference type="ChEBI" id="CHEBI:173112"/>
        <dbReference type="EC" id="2.7.7.7"/>
    </reaction>
    <physiologicalReaction direction="left-to-right" evidence="8">
        <dbReference type="Rhea" id="RHEA:22509"/>
    </physiologicalReaction>
</comment>
<sequence>MERWGERLNRVEQLAQAFSSTPLSSRYKPRLWPCQPSSVWKLFPRQSLAISFAQTCKETVHVFALEKENSAPGQRIYLVTSYTELWHYYRTFTRSLMHCYEVIPEGTVCKLYFDLEFHKPSNEEADGQVMVSGLIQYVCNKLMDVYGVMCETSDVLNLDSSTEEKFSRHLIFNLKNAVFKDNVHVGRFIHAILQPILNTLKAGRSHPGAADNGDTRAPDSCGGVPGTCGSPQAKRRKPEEHDLRFLLVKGKDGQRCLFVDLGSLHQEQEFPPVQVVEGWEEDGVHRGGGQRVSRRTREGRFCRGERVFGFLNLQCEFHRSEDTHLGGAGDEGARKLRGPSPAGGRHKWRITFWQHLTLVRKDGIQGSIRRWNYFAGEQLLVYDILKYRWCENVQRFHKSNNIMIIVSLKEEVWYQKCHDPECRNFRSSSHPLPQEICISYIMT</sequence>
<evidence type="ECO:0000256" key="8">
    <source>
        <dbReference type="ARBA" id="ARBA00047303"/>
    </source>
</evidence>
<evidence type="ECO:0000256" key="2">
    <source>
        <dbReference type="ARBA" id="ARBA00012417"/>
    </source>
</evidence>
<dbReference type="PANTHER" id="PTHR31399:SF0">
    <property type="entry name" value="DNA-DIRECTED PRIMASE_POLYMERASE PROTEIN"/>
    <property type="match status" value="1"/>
</dbReference>
<evidence type="ECO:0000313" key="10">
    <source>
        <dbReference type="EMBL" id="CAG11521.1"/>
    </source>
</evidence>
<dbReference type="Pfam" id="PF03121">
    <property type="entry name" value="Herpes_UL52"/>
    <property type="match status" value="1"/>
</dbReference>
<dbReference type="EC" id="2.7.7.102" evidence="7"/>
<dbReference type="AlphaFoldDB" id="Q4RJB1"/>
<protein>
    <recommendedName>
        <fullName evidence="5">DNA-directed primase/polymerase protein</fullName>
        <ecNumber evidence="7">2.7.7.102</ecNumber>
        <ecNumber evidence="2">2.7.7.7</ecNumber>
    </recommendedName>
</protein>
<name>Q4RJB1_TETNG</name>
<reference evidence="10" key="1">
    <citation type="journal article" date="2004" name="Nature">
        <title>Genome duplication in the teleost fish Tetraodon nigroviridis reveals the early vertebrate proto-karyotype.</title>
        <authorList>
            <person name="Jaillon O."/>
            <person name="Aury J.-M."/>
            <person name="Brunet F."/>
            <person name="Petit J.-L."/>
            <person name="Stange-Thomann N."/>
            <person name="Mauceli E."/>
            <person name="Bouneau L."/>
            <person name="Fischer C."/>
            <person name="Ozouf-Costaz C."/>
            <person name="Bernot A."/>
            <person name="Nicaud S."/>
            <person name="Jaffe D."/>
            <person name="Fisher S."/>
            <person name="Lutfalla G."/>
            <person name="Dossat C."/>
            <person name="Segurens B."/>
            <person name="Dasilva C."/>
            <person name="Salanoubat M."/>
            <person name="Levy M."/>
            <person name="Boudet N."/>
            <person name="Castellano S."/>
            <person name="Anthouard V."/>
            <person name="Jubin C."/>
            <person name="Castelli V."/>
            <person name="Katinka M."/>
            <person name="Vacherie B."/>
            <person name="Biemont C."/>
            <person name="Skalli Z."/>
            <person name="Cattolico L."/>
            <person name="Poulain J."/>
            <person name="De Berardinis V."/>
            <person name="Cruaud C."/>
            <person name="Duprat S."/>
            <person name="Brottier P."/>
            <person name="Coutanceau J.-P."/>
            <person name="Gouzy J."/>
            <person name="Parra G."/>
            <person name="Lardier G."/>
            <person name="Chapple C."/>
            <person name="McKernan K.J."/>
            <person name="McEwan P."/>
            <person name="Bosak S."/>
            <person name="Kellis M."/>
            <person name="Volff J.-N."/>
            <person name="Guigo R."/>
            <person name="Zody M.C."/>
            <person name="Mesirov J."/>
            <person name="Lindblad-Toh K."/>
            <person name="Birren B."/>
            <person name="Nusbaum C."/>
            <person name="Kahn D."/>
            <person name="Robinson-Rechavi M."/>
            <person name="Laudet V."/>
            <person name="Schachter V."/>
            <person name="Quetier F."/>
            <person name="Saurin W."/>
            <person name="Scarpelli C."/>
            <person name="Wincker P."/>
            <person name="Lander E.S."/>
            <person name="Weissenbach J."/>
            <person name="Roest Crollius H."/>
        </authorList>
    </citation>
    <scope>NUCLEOTIDE SEQUENCE [LARGE SCALE GENOMIC DNA]</scope>
</reference>
<proteinExistence type="inferred from homology"/>
<reference evidence="10" key="2">
    <citation type="submission" date="2004-02" db="EMBL/GenBank/DDBJ databases">
        <authorList>
            <consortium name="Genoscope"/>
            <consortium name="Whitehead Institute Centre for Genome Research"/>
        </authorList>
    </citation>
    <scope>NUCLEOTIDE SEQUENCE</scope>
</reference>
<dbReference type="PANTHER" id="PTHR31399">
    <property type="entry name" value="DNA-DIRECTED PRIMASE / POLYMERASE PROTEIN"/>
    <property type="match status" value="1"/>
</dbReference>
<dbReference type="GO" id="GO:0042276">
    <property type="term" value="P:error-prone translesion synthesis"/>
    <property type="evidence" value="ECO:0007669"/>
    <property type="project" value="InterPro"/>
</dbReference>
<dbReference type="KEGG" id="tng:GSTEN00033504G001"/>
<dbReference type="EC" id="2.7.7.7" evidence="2"/>
<feature type="non-terminal residue" evidence="10">
    <location>
        <position position="443"/>
    </location>
</feature>
<evidence type="ECO:0000256" key="1">
    <source>
        <dbReference type="ARBA" id="ARBA00009762"/>
    </source>
</evidence>
<evidence type="ECO:0000256" key="9">
    <source>
        <dbReference type="SAM" id="MobiDB-lite"/>
    </source>
</evidence>
<dbReference type="GO" id="GO:0009411">
    <property type="term" value="P:response to UV"/>
    <property type="evidence" value="ECO:0007669"/>
    <property type="project" value="TreeGrafter"/>
</dbReference>
<evidence type="ECO:0000256" key="5">
    <source>
        <dbReference type="ARBA" id="ARBA00026139"/>
    </source>
</evidence>
<dbReference type="GO" id="GO:0006264">
    <property type="term" value="P:mitochondrial DNA replication"/>
    <property type="evidence" value="ECO:0007669"/>
    <property type="project" value="TreeGrafter"/>
</dbReference>
<accession>Q4RJB1</accession>
<dbReference type="InterPro" id="IPR044917">
    <property type="entry name" value="PRIMPOL"/>
</dbReference>
<evidence type="ECO:0000256" key="4">
    <source>
        <dbReference type="ARBA" id="ARBA00022932"/>
    </source>
</evidence>
<evidence type="ECO:0000256" key="6">
    <source>
        <dbReference type="ARBA" id="ARBA00044677"/>
    </source>
</evidence>
<dbReference type="OrthoDB" id="5988181at2759"/>
<evidence type="ECO:0000256" key="7">
    <source>
        <dbReference type="ARBA" id="ARBA00044768"/>
    </source>
</evidence>
<keyword evidence="4" id="KW-0548">Nucleotidyltransferase</keyword>
<evidence type="ECO:0000256" key="3">
    <source>
        <dbReference type="ARBA" id="ARBA00022478"/>
    </source>
</evidence>
<dbReference type="GO" id="GO:0031297">
    <property type="term" value="P:replication fork processing"/>
    <property type="evidence" value="ECO:0007669"/>
    <property type="project" value="TreeGrafter"/>
</dbReference>
<organism evidence="10">
    <name type="scientific">Tetraodon nigroviridis</name>
    <name type="common">Spotted green pufferfish</name>
    <name type="synonym">Chelonodon nigroviridis</name>
    <dbReference type="NCBI Taxonomy" id="99883"/>
    <lineage>
        <taxon>Eukaryota</taxon>
        <taxon>Metazoa</taxon>
        <taxon>Chordata</taxon>
        <taxon>Craniata</taxon>
        <taxon>Vertebrata</taxon>
        <taxon>Euteleostomi</taxon>
        <taxon>Actinopterygii</taxon>
        <taxon>Neopterygii</taxon>
        <taxon>Teleostei</taxon>
        <taxon>Neoteleostei</taxon>
        <taxon>Acanthomorphata</taxon>
        <taxon>Eupercaria</taxon>
        <taxon>Tetraodontiformes</taxon>
        <taxon>Tetradontoidea</taxon>
        <taxon>Tetraodontidae</taxon>
        <taxon>Tetraodon</taxon>
    </lineage>
</organism>
<dbReference type="EMBL" id="CAAE01015038">
    <property type="protein sequence ID" value="CAG11521.1"/>
    <property type="molecule type" value="Genomic_DNA"/>
</dbReference>
<comment type="catalytic activity">
    <reaction evidence="6">
        <text>ssDNA + n NTP = ssDNA/pppN(pN)n-1 hybrid + (n-1) diphosphate.</text>
        <dbReference type="EC" id="2.7.7.102"/>
    </reaction>
</comment>
<dbReference type="GO" id="GO:0005759">
    <property type="term" value="C:mitochondrial matrix"/>
    <property type="evidence" value="ECO:0007669"/>
    <property type="project" value="TreeGrafter"/>
</dbReference>
<comment type="similarity">
    <text evidence="1">Belongs to the eukaryotic-type primase small subunit family.</text>
</comment>
<keyword evidence="3" id="KW-0240">DNA-directed RNA polymerase</keyword>
<feature type="region of interest" description="Disordered" evidence="9">
    <location>
        <begin position="204"/>
        <end position="237"/>
    </location>
</feature>
<dbReference type="GO" id="GO:0003682">
    <property type="term" value="F:chromatin binding"/>
    <property type="evidence" value="ECO:0007669"/>
    <property type="project" value="TreeGrafter"/>
</dbReference>
<dbReference type="GO" id="GO:0000428">
    <property type="term" value="C:DNA-directed RNA polymerase complex"/>
    <property type="evidence" value="ECO:0007669"/>
    <property type="project" value="UniProtKB-KW"/>
</dbReference>
<dbReference type="GO" id="GO:0005634">
    <property type="term" value="C:nucleus"/>
    <property type="evidence" value="ECO:0007669"/>
    <property type="project" value="TreeGrafter"/>
</dbReference>